<dbReference type="NCBIfam" id="TIGR01727">
    <property type="entry name" value="oligo_HPY"/>
    <property type="match status" value="1"/>
</dbReference>
<evidence type="ECO:0000256" key="4">
    <source>
        <dbReference type="ARBA" id="ARBA00022840"/>
    </source>
</evidence>
<dbReference type="Proteomes" id="UP001254608">
    <property type="component" value="Unassembled WGS sequence"/>
</dbReference>
<dbReference type="Gene3D" id="3.40.50.300">
    <property type="entry name" value="P-loop containing nucleotide triphosphate hydrolases"/>
    <property type="match status" value="1"/>
</dbReference>
<comment type="caution">
    <text evidence="6">The sequence shown here is derived from an EMBL/GenBank/DDBJ whole genome shotgun (WGS) entry which is preliminary data.</text>
</comment>
<evidence type="ECO:0000259" key="5">
    <source>
        <dbReference type="PROSITE" id="PS50893"/>
    </source>
</evidence>
<keyword evidence="7" id="KW-1185">Reference proteome</keyword>
<dbReference type="Pfam" id="PF08352">
    <property type="entry name" value="oligo_HPY"/>
    <property type="match status" value="1"/>
</dbReference>
<organism evidence="6 7">
    <name type="scientific">Banduia mediterranea</name>
    <dbReference type="NCBI Taxonomy" id="3075609"/>
    <lineage>
        <taxon>Bacteria</taxon>
        <taxon>Pseudomonadati</taxon>
        <taxon>Pseudomonadota</taxon>
        <taxon>Gammaproteobacteria</taxon>
        <taxon>Nevskiales</taxon>
        <taxon>Algiphilaceae</taxon>
        <taxon>Banduia</taxon>
    </lineage>
</organism>
<dbReference type="CDD" id="cd03257">
    <property type="entry name" value="ABC_NikE_OppD_transporters"/>
    <property type="match status" value="1"/>
</dbReference>
<dbReference type="SUPFAM" id="SSF52540">
    <property type="entry name" value="P-loop containing nucleoside triphosphate hydrolases"/>
    <property type="match status" value="1"/>
</dbReference>
<evidence type="ECO:0000256" key="1">
    <source>
        <dbReference type="ARBA" id="ARBA00005417"/>
    </source>
</evidence>
<keyword evidence="2" id="KW-0813">Transport</keyword>
<gene>
    <name evidence="6" type="ORF">RM530_07125</name>
</gene>
<dbReference type="InterPro" id="IPR003593">
    <property type="entry name" value="AAA+_ATPase"/>
</dbReference>
<dbReference type="PANTHER" id="PTHR43776">
    <property type="entry name" value="TRANSPORT ATP-BINDING PROTEIN"/>
    <property type="match status" value="1"/>
</dbReference>
<reference evidence="6 7" key="1">
    <citation type="submission" date="2023-09" db="EMBL/GenBank/DDBJ databases">
        <authorList>
            <person name="Rey-Velasco X."/>
        </authorList>
    </citation>
    <scope>NUCLEOTIDE SEQUENCE [LARGE SCALE GENOMIC DNA]</scope>
    <source>
        <strain evidence="6 7">W345</strain>
    </source>
</reference>
<keyword evidence="3" id="KW-0547">Nucleotide-binding</keyword>
<evidence type="ECO:0000313" key="7">
    <source>
        <dbReference type="Proteomes" id="UP001254608"/>
    </source>
</evidence>
<dbReference type="InterPro" id="IPR027417">
    <property type="entry name" value="P-loop_NTPase"/>
</dbReference>
<dbReference type="GO" id="GO:0005524">
    <property type="term" value="F:ATP binding"/>
    <property type="evidence" value="ECO:0007669"/>
    <property type="project" value="UniProtKB-KW"/>
</dbReference>
<evidence type="ECO:0000313" key="6">
    <source>
        <dbReference type="EMBL" id="MDT0497137.1"/>
    </source>
</evidence>
<dbReference type="Pfam" id="PF00005">
    <property type="entry name" value="ABC_tran"/>
    <property type="match status" value="1"/>
</dbReference>
<evidence type="ECO:0000256" key="2">
    <source>
        <dbReference type="ARBA" id="ARBA00022448"/>
    </source>
</evidence>
<dbReference type="InterPro" id="IPR013563">
    <property type="entry name" value="Oligopep_ABC_C"/>
</dbReference>
<dbReference type="InterPro" id="IPR050319">
    <property type="entry name" value="ABC_transp_ATP-bind"/>
</dbReference>
<evidence type="ECO:0000256" key="3">
    <source>
        <dbReference type="ARBA" id="ARBA00022741"/>
    </source>
</evidence>
<dbReference type="PROSITE" id="PS50893">
    <property type="entry name" value="ABC_TRANSPORTER_2"/>
    <property type="match status" value="1"/>
</dbReference>
<protein>
    <submittedName>
        <fullName evidence="6">ATP-binding cassette domain-containing protein</fullName>
    </submittedName>
</protein>
<dbReference type="InterPro" id="IPR003439">
    <property type="entry name" value="ABC_transporter-like_ATP-bd"/>
</dbReference>
<sequence>MRRLRVHYPLKRGRVWPLFGPCGVIKAVDDMHFDLHAGETLGIVGESGCGKSTLARALVGLETPTGGQISIDGHNVTAYSDADWRPLRREVQIVFQDPQASLNPRMSIAQCIAEPLKTLCPEVGANERSARVLEMMQRVGLDAELKDRYPHEISGGQCQRVGIARALVVRPKVLICDEPVSALDVSVQAQIVHLLVDLQREYGLAMLFISHDLAVVRQLSHRVMVMYLGKVMEQSARDALFEAPQHPYTRALLSAVPDFEAQLPGERVELIGEIPSPSNPPSGCVFRTRCPLVDHVCAQQVPVLRRVPSGGYSACHFAAYAESPMIPRTA</sequence>
<dbReference type="EMBL" id="JAVRIC010000007">
    <property type="protein sequence ID" value="MDT0497137.1"/>
    <property type="molecule type" value="Genomic_DNA"/>
</dbReference>
<keyword evidence="4 6" id="KW-0067">ATP-binding</keyword>
<name>A0ABU2WGY9_9GAMM</name>
<dbReference type="InterPro" id="IPR017871">
    <property type="entry name" value="ABC_transporter-like_CS"/>
</dbReference>
<dbReference type="PANTHER" id="PTHR43776:SF7">
    <property type="entry name" value="D,D-DIPEPTIDE TRANSPORT ATP-BINDING PROTEIN DDPF-RELATED"/>
    <property type="match status" value="1"/>
</dbReference>
<proteinExistence type="inferred from homology"/>
<comment type="similarity">
    <text evidence="1">Belongs to the ABC transporter superfamily.</text>
</comment>
<dbReference type="PROSITE" id="PS00211">
    <property type="entry name" value="ABC_TRANSPORTER_1"/>
    <property type="match status" value="1"/>
</dbReference>
<dbReference type="SMART" id="SM00382">
    <property type="entry name" value="AAA"/>
    <property type="match status" value="1"/>
</dbReference>
<accession>A0ABU2WGY9</accession>
<feature type="domain" description="ABC transporter" evidence="5">
    <location>
        <begin position="10"/>
        <end position="253"/>
    </location>
</feature>
<dbReference type="RefSeq" id="WP_311364529.1">
    <property type="nucleotide sequence ID" value="NZ_JAVRIC010000007.1"/>
</dbReference>